<dbReference type="EMBL" id="CM035416">
    <property type="protein sequence ID" value="KAH7424593.1"/>
    <property type="molecule type" value="Genomic_DNA"/>
</dbReference>
<sequence>MQRFSTINILIYTCSFTCINLINSPRRAFGFRRLLLSLSMLVLSSRMHKCRIYSLLFLFVLVLGFYEVLCSRPAYQHIHFQASGGSHEPLDCKKAFAGKGKPSYGGRAHTGLVHPYGPCLLKGGLAQQHRNMNGLAAEILHNDEERIKAFFLRNRLAHDAERSLATSNEASALTQTFSGISYGVGNFIAEVGIGTPVRNFLLVLDTGSDLAWTQCTPCETATSCYNQTRPLFDPVSSSSYTAIPCQAGCGACSTDGLCLYETTYGDNSSTQGNLAYETFTIGSATIQNYIFGCGRANQGIFGSVDGFLGLGWDAVGMASQSVSFFKGVFAYCLPNVLLSTTSTGFIEFGIGVNTSESASSPYTSMIKNTLYPSFYFVWLKGISVGGTPLSLISISPTPPTSTDEGGTLIDSGTVITRLPEADYITFRNSFIAGSSNIAIVTPPADFLLDTCFQFNNDTSIPVISLQFDGFEFSLPAENIVYPLDLSSNTVCLAFAPTTVTSLQNLIIVGNYQTQGYLLTFDTVSAKMGIHATKAC</sequence>
<dbReference type="AlphaFoldDB" id="A0A8T2TS61"/>
<dbReference type="Proteomes" id="UP000825935">
    <property type="component" value="Chromosome 11"/>
</dbReference>
<gene>
    <name evidence="6" type="ORF">KP509_11G014700</name>
</gene>
<protein>
    <recommendedName>
        <fullName evidence="5">Peptidase A1 domain-containing protein</fullName>
    </recommendedName>
</protein>
<dbReference type="OMA" id="IQCDPCP"/>
<dbReference type="InterPro" id="IPR032861">
    <property type="entry name" value="TAXi_N"/>
</dbReference>
<dbReference type="GO" id="GO:0008233">
    <property type="term" value="F:peptidase activity"/>
    <property type="evidence" value="ECO:0007669"/>
    <property type="project" value="UniProtKB-KW"/>
</dbReference>
<evidence type="ECO:0000256" key="1">
    <source>
        <dbReference type="ARBA" id="ARBA00007447"/>
    </source>
</evidence>
<evidence type="ECO:0000313" key="7">
    <source>
        <dbReference type="Proteomes" id="UP000825935"/>
    </source>
</evidence>
<dbReference type="PANTHER" id="PTHR47967">
    <property type="entry name" value="OS07G0603500 PROTEIN-RELATED"/>
    <property type="match status" value="1"/>
</dbReference>
<reference evidence="6" key="1">
    <citation type="submission" date="2021-08" db="EMBL/GenBank/DDBJ databases">
        <title>WGS assembly of Ceratopteris richardii.</title>
        <authorList>
            <person name="Marchant D.B."/>
            <person name="Chen G."/>
            <person name="Jenkins J."/>
            <person name="Shu S."/>
            <person name="Leebens-Mack J."/>
            <person name="Grimwood J."/>
            <person name="Schmutz J."/>
            <person name="Soltis P."/>
            <person name="Soltis D."/>
            <person name="Chen Z.-H."/>
        </authorList>
    </citation>
    <scope>NUCLEOTIDE SEQUENCE</scope>
    <source>
        <strain evidence="6">Whitten #5841</strain>
        <tissue evidence="6">Leaf</tissue>
    </source>
</reference>
<keyword evidence="4" id="KW-0472">Membrane</keyword>
<evidence type="ECO:0000256" key="3">
    <source>
        <dbReference type="ARBA" id="ARBA00022801"/>
    </source>
</evidence>
<evidence type="ECO:0000313" key="6">
    <source>
        <dbReference type="EMBL" id="KAH7424593.1"/>
    </source>
</evidence>
<dbReference type="OrthoDB" id="2747330at2759"/>
<accession>A0A8T2TS61</accession>
<dbReference type="InterPro" id="IPR033121">
    <property type="entry name" value="PEPTIDASE_A1"/>
</dbReference>
<evidence type="ECO:0000259" key="5">
    <source>
        <dbReference type="PROSITE" id="PS51767"/>
    </source>
</evidence>
<keyword evidence="7" id="KW-1185">Reference proteome</keyword>
<dbReference type="InterPro" id="IPR032799">
    <property type="entry name" value="TAXi_C"/>
</dbReference>
<name>A0A8T2TS61_CERRI</name>
<keyword evidence="4" id="KW-0812">Transmembrane</keyword>
<feature type="transmembrane region" description="Helical" evidence="4">
    <location>
        <begin position="6"/>
        <end position="23"/>
    </location>
</feature>
<dbReference type="InterPro" id="IPR021109">
    <property type="entry name" value="Peptidase_aspartic_dom_sf"/>
</dbReference>
<feature type="domain" description="Peptidase A1" evidence="5">
    <location>
        <begin position="187"/>
        <end position="530"/>
    </location>
</feature>
<keyword evidence="4" id="KW-1133">Transmembrane helix</keyword>
<evidence type="ECO:0000256" key="4">
    <source>
        <dbReference type="SAM" id="Phobius"/>
    </source>
</evidence>
<dbReference type="Pfam" id="PF14541">
    <property type="entry name" value="TAXi_C"/>
    <property type="match status" value="1"/>
</dbReference>
<organism evidence="6 7">
    <name type="scientific">Ceratopteris richardii</name>
    <name type="common">Triangle waterfern</name>
    <dbReference type="NCBI Taxonomy" id="49495"/>
    <lineage>
        <taxon>Eukaryota</taxon>
        <taxon>Viridiplantae</taxon>
        <taxon>Streptophyta</taxon>
        <taxon>Embryophyta</taxon>
        <taxon>Tracheophyta</taxon>
        <taxon>Polypodiopsida</taxon>
        <taxon>Polypodiidae</taxon>
        <taxon>Polypodiales</taxon>
        <taxon>Pteridineae</taxon>
        <taxon>Pteridaceae</taxon>
        <taxon>Parkerioideae</taxon>
        <taxon>Ceratopteris</taxon>
    </lineage>
</organism>
<evidence type="ECO:0000256" key="2">
    <source>
        <dbReference type="ARBA" id="ARBA00022670"/>
    </source>
</evidence>
<comment type="similarity">
    <text evidence="1">Belongs to the peptidase A1 family.</text>
</comment>
<dbReference type="Gene3D" id="2.40.70.10">
    <property type="entry name" value="Acid Proteases"/>
    <property type="match status" value="2"/>
</dbReference>
<comment type="caution">
    <text evidence="6">The sequence shown here is derived from an EMBL/GenBank/DDBJ whole genome shotgun (WGS) entry which is preliminary data.</text>
</comment>
<dbReference type="GO" id="GO:0006508">
    <property type="term" value="P:proteolysis"/>
    <property type="evidence" value="ECO:0007669"/>
    <property type="project" value="UniProtKB-KW"/>
</dbReference>
<dbReference type="Pfam" id="PF14543">
    <property type="entry name" value="TAXi_N"/>
    <property type="match status" value="1"/>
</dbReference>
<dbReference type="PROSITE" id="PS51767">
    <property type="entry name" value="PEPTIDASE_A1"/>
    <property type="match status" value="1"/>
</dbReference>
<dbReference type="InterPro" id="IPR051708">
    <property type="entry name" value="Plant_Aspart_Prot_A1"/>
</dbReference>
<keyword evidence="3" id="KW-0378">Hydrolase</keyword>
<keyword evidence="2" id="KW-0645">Protease</keyword>
<dbReference type="SUPFAM" id="SSF50630">
    <property type="entry name" value="Acid proteases"/>
    <property type="match status" value="1"/>
</dbReference>
<feature type="transmembrane region" description="Helical" evidence="4">
    <location>
        <begin position="50"/>
        <end position="69"/>
    </location>
</feature>
<proteinExistence type="inferred from homology"/>
<dbReference type="PANTHER" id="PTHR47967:SF60">
    <property type="entry name" value="PROTEIN ASPARTIC PROTEASE IN GUARD CELL 1-LIKE"/>
    <property type="match status" value="1"/>
</dbReference>